<keyword evidence="2" id="KW-1185">Reference proteome</keyword>
<name>A0A326U8S7_THEHA</name>
<dbReference type="AlphaFoldDB" id="A0A326U8S7"/>
<dbReference type="RefSeq" id="WP_111320746.1">
    <property type="nucleotide sequence ID" value="NZ_BIFX01000002.1"/>
</dbReference>
<evidence type="ECO:0000313" key="1">
    <source>
        <dbReference type="EMBL" id="PZW32576.1"/>
    </source>
</evidence>
<reference evidence="1 2" key="1">
    <citation type="submission" date="2018-06" db="EMBL/GenBank/DDBJ databases">
        <title>Genomic Encyclopedia of Archaeal and Bacterial Type Strains, Phase II (KMG-II): from individual species to whole genera.</title>
        <authorList>
            <person name="Goeker M."/>
        </authorList>
    </citation>
    <scope>NUCLEOTIDE SEQUENCE [LARGE SCALE GENOMIC DNA]</scope>
    <source>
        <strain evidence="1 2">ATCC BAA-1881</strain>
    </source>
</reference>
<organism evidence="1 2">
    <name type="scientific">Thermosporothrix hazakensis</name>
    <dbReference type="NCBI Taxonomy" id="644383"/>
    <lineage>
        <taxon>Bacteria</taxon>
        <taxon>Bacillati</taxon>
        <taxon>Chloroflexota</taxon>
        <taxon>Ktedonobacteria</taxon>
        <taxon>Ktedonobacterales</taxon>
        <taxon>Thermosporotrichaceae</taxon>
        <taxon>Thermosporothrix</taxon>
    </lineage>
</organism>
<evidence type="ECO:0000313" key="2">
    <source>
        <dbReference type="Proteomes" id="UP000248806"/>
    </source>
</evidence>
<proteinExistence type="predicted"/>
<dbReference type="EMBL" id="QKUF01000004">
    <property type="protein sequence ID" value="PZW32576.1"/>
    <property type="molecule type" value="Genomic_DNA"/>
</dbReference>
<dbReference type="Proteomes" id="UP000248806">
    <property type="component" value="Unassembled WGS sequence"/>
</dbReference>
<gene>
    <name evidence="1" type="ORF">EI42_01668</name>
</gene>
<sequence>MPHHQKGSTQLHANRSYAPSSPFQQRLLRQGNVIAFALLIIALLACSAPNTPQPAQQATTLPQPTSTLPLTLEGQIERQAAQATRYGHAFFAFYTDTDKKLTMEETLQNGTGTVATIKEECLRMHKLIWHNQERIGQDSFMLQLYDKASSKASGYVGVCQMRKEQAQAAPWDTLNAEAAWKLYESKNIF</sequence>
<accession>A0A326U8S7</accession>
<protein>
    <submittedName>
        <fullName evidence="1">Uncharacterized protein</fullName>
    </submittedName>
</protein>
<comment type="caution">
    <text evidence="1">The sequence shown here is derived from an EMBL/GenBank/DDBJ whole genome shotgun (WGS) entry which is preliminary data.</text>
</comment>